<evidence type="ECO:0000259" key="3">
    <source>
        <dbReference type="Pfam" id="PF03976"/>
    </source>
</evidence>
<dbReference type="GO" id="GO:0006797">
    <property type="term" value="P:polyphosphate metabolic process"/>
    <property type="evidence" value="ECO:0007669"/>
    <property type="project" value="InterPro"/>
</dbReference>
<dbReference type="AlphaFoldDB" id="A0A382R639"/>
<proteinExistence type="predicted"/>
<dbReference type="InterPro" id="IPR022488">
    <property type="entry name" value="PPK2-related"/>
</dbReference>
<dbReference type="InterPro" id="IPR027417">
    <property type="entry name" value="P-loop_NTPase"/>
</dbReference>
<accession>A0A382R639</accession>
<reference evidence="4" key="1">
    <citation type="submission" date="2018-05" db="EMBL/GenBank/DDBJ databases">
        <authorList>
            <person name="Lanie J.A."/>
            <person name="Ng W.-L."/>
            <person name="Kazmierczak K.M."/>
            <person name="Andrzejewski T.M."/>
            <person name="Davidsen T.M."/>
            <person name="Wayne K.J."/>
            <person name="Tettelin H."/>
            <person name="Glass J.I."/>
            <person name="Rusch D."/>
            <person name="Podicherti R."/>
            <person name="Tsui H.-C.T."/>
            <person name="Winkler M.E."/>
        </authorList>
    </citation>
    <scope>NUCLEOTIDE SEQUENCE</scope>
</reference>
<evidence type="ECO:0000313" key="4">
    <source>
        <dbReference type="EMBL" id="SVC93203.1"/>
    </source>
</evidence>
<dbReference type="SUPFAM" id="SSF52540">
    <property type="entry name" value="P-loop containing nucleoside triphosphate hydrolases"/>
    <property type="match status" value="1"/>
</dbReference>
<sequence>KEFRSIMSQSLVAPIGEKVKLSDFDPNYKGEYKRKRDVQAKLRKTLNKIIELQELLYSESNNALLIVLQAMDAGGKDGTIKHVMGAVNPQGCDVKNFKVPSAEESAHDYLWRYHIATPRKGKIIIFNRSYYEDVLVVRVHDLVPKSVWSKRYDQINNFEQMLVENGTTILKFYLHISKDEQKKRFEDRLNRSDKHWKFSDADLREREYWDEYMKAFEMVLNKCNTKIAPWHIVPANNKWYRDLVIGQTVVKALEGLNMKYPDPERDFSDIEIKD</sequence>
<dbReference type="EMBL" id="UINC01119406">
    <property type="protein sequence ID" value="SVC93203.1"/>
    <property type="molecule type" value="Genomic_DNA"/>
</dbReference>
<dbReference type="PIRSF" id="PIRSF028756">
    <property type="entry name" value="PPK2_prd"/>
    <property type="match status" value="1"/>
</dbReference>
<protein>
    <recommendedName>
        <fullName evidence="3">Polyphosphate kinase-2-related domain-containing protein</fullName>
    </recommendedName>
</protein>
<feature type="non-terminal residue" evidence="4">
    <location>
        <position position="1"/>
    </location>
</feature>
<name>A0A382R639_9ZZZZ</name>
<keyword evidence="1" id="KW-0808">Transferase</keyword>
<dbReference type="PANTHER" id="PTHR34383">
    <property type="entry name" value="POLYPHOSPHATE:AMP PHOSPHOTRANSFERASE-RELATED"/>
    <property type="match status" value="1"/>
</dbReference>
<feature type="domain" description="Polyphosphate kinase-2-related" evidence="3">
    <location>
        <begin position="34"/>
        <end position="257"/>
    </location>
</feature>
<keyword evidence="2" id="KW-0418">Kinase</keyword>
<dbReference type="NCBIfam" id="TIGR03709">
    <property type="entry name" value="PPK2_rel_1"/>
    <property type="match status" value="1"/>
</dbReference>
<organism evidence="4">
    <name type="scientific">marine metagenome</name>
    <dbReference type="NCBI Taxonomy" id="408172"/>
    <lineage>
        <taxon>unclassified sequences</taxon>
        <taxon>metagenomes</taxon>
        <taxon>ecological metagenomes</taxon>
    </lineage>
</organism>
<evidence type="ECO:0000256" key="2">
    <source>
        <dbReference type="ARBA" id="ARBA00022777"/>
    </source>
</evidence>
<dbReference type="InterPro" id="IPR016898">
    <property type="entry name" value="Polyphosphate_phosphotransfera"/>
</dbReference>
<dbReference type="Pfam" id="PF03976">
    <property type="entry name" value="PPK2"/>
    <property type="match status" value="1"/>
</dbReference>
<dbReference type="Gene3D" id="3.40.50.300">
    <property type="entry name" value="P-loop containing nucleotide triphosphate hydrolases"/>
    <property type="match status" value="1"/>
</dbReference>
<evidence type="ECO:0000256" key="1">
    <source>
        <dbReference type="ARBA" id="ARBA00022679"/>
    </source>
</evidence>
<dbReference type="GO" id="GO:0008976">
    <property type="term" value="F:polyphosphate kinase activity"/>
    <property type="evidence" value="ECO:0007669"/>
    <property type="project" value="InterPro"/>
</dbReference>
<gene>
    <name evidence="4" type="ORF">METZ01_LOCUS346057</name>
</gene>
<dbReference type="InterPro" id="IPR022300">
    <property type="entry name" value="PPK2-rel_1"/>
</dbReference>
<dbReference type="PANTHER" id="PTHR34383:SF3">
    <property type="entry name" value="POLYPHOSPHATE:AMP PHOSPHOTRANSFERASE"/>
    <property type="match status" value="1"/>
</dbReference>